<keyword evidence="14" id="KW-1185">Reference proteome</keyword>
<evidence type="ECO:0000256" key="3">
    <source>
        <dbReference type="ARBA" id="ARBA00008346"/>
    </source>
</evidence>
<dbReference type="GO" id="GO:0048046">
    <property type="term" value="C:apoplast"/>
    <property type="evidence" value="ECO:0007669"/>
    <property type="project" value="TreeGrafter"/>
</dbReference>
<dbReference type="InterPro" id="IPR022805">
    <property type="entry name" value="PEP_COase_bac/pln-type"/>
</dbReference>
<evidence type="ECO:0000256" key="1">
    <source>
        <dbReference type="ARBA" id="ARBA00001946"/>
    </source>
</evidence>
<dbReference type="EMBL" id="JARAOO010000001">
    <property type="protein sequence ID" value="KAJ7981578.1"/>
    <property type="molecule type" value="Genomic_DNA"/>
</dbReference>
<protein>
    <recommendedName>
        <fullName evidence="5">phosphoenolpyruvate carboxylase</fullName>
        <ecNumber evidence="5">4.1.1.31</ecNumber>
    </recommendedName>
</protein>
<reference evidence="13 14" key="1">
    <citation type="journal article" date="2023" name="Science">
        <title>Elucidation of the pathway for biosynthesis of saponin adjuvants from the soapbark tree.</title>
        <authorList>
            <person name="Reed J."/>
            <person name="Orme A."/>
            <person name="El-Demerdash A."/>
            <person name="Owen C."/>
            <person name="Martin L.B.B."/>
            <person name="Misra R.C."/>
            <person name="Kikuchi S."/>
            <person name="Rejzek M."/>
            <person name="Martin A.C."/>
            <person name="Harkess A."/>
            <person name="Leebens-Mack J."/>
            <person name="Louveau T."/>
            <person name="Stephenson M.J."/>
            <person name="Osbourn A."/>
        </authorList>
    </citation>
    <scope>NUCLEOTIDE SEQUENCE [LARGE SCALE GENOMIC DNA]</scope>
    <source>
        <strain evidence="13">S10</strain>
    </source>
</reference>
<sequence>MATRNFEKMASIDAQLRLLAPKKVSDDDKLVEYDALLLDRFLDILQDLHGEDIRETVQDCYELSAEYEGKHEPQKLDEIGNVLTSLDPGDSIVIAKSFTHMLNLANLAEEVQIAYRRRIKLKKGDFADENSATTESDFEETFKRLVGQLQKSPQEVFEALKNQTVDLVLTAHPTQSVRRSLLQKHARIRNCLTQLYAKDITRDDKQELDEALQREIQAAFRTDEIRRTPPTPQDEMRAGMSYFHETIWKGVPRFLRRVDTALKNIGINERIPYNAPLIRFSSWMGGDRDGNPRVTPEVTRDVCLLARMMAANLYFSQIEDLMFELSMWRCNDELRVHADELHKHSKRDSKHFIEFWKQVPPNEPYRVILGDVRDKLYNTRERARQLLANGISDIPEETTFTNVEQFLEPLELCYRSLCACGDRPIADGSLLDFLRQVSTFGLSLVRLDIRQESDRHTDVINAITKHLGIGSYKDWSEERRQEWLLSELRGKRPLFGPDLPKTEEIAEVLETFHVISELPPDNFGAYIISMATAPSDVLAVELLQRECRVWKPLRVVPLFEKLADLEAAPASVARLFSIDWYRNRINGKQEVMIGYSDSGKDAGRFSAAWQMYKTQEDLIKVAKQHGVKLTMFHGRGGTVGRGGGPTHLAILSQPPDTIHGSLRVTVQGEVIEQSFGEEHLCFRTLQRFTAATLEHGMRPPVSPKPEWRALMDEMALIATKEYRSIVFQEPRFVEYFRRATPELEYGRMNIGSRPSKRKPSGGIESLRAIPWIFAWTQTRFHLPVWLGFGAAFKHVIEKDGKNLQMLKDMYNQWPFFRVTIDLVEMVFAKGDPGIATLYDKLLVSEDLWSFGERLRANYEETKSLLLQVAGHRDILEGDPYLRQRLRLRDPYITTLNVCQAYTLKRIRDPDYHVKLRPHLSKEYMDSSKPAAELVKLNPTSEYAPGLEDTLILTMKGIAAGLQNTG</sequence>
<dbReference type="GO" id="GO:0015977">
    <property type="term" value="P:carbon fixation"/>
    <property type="evidence" value="ECO:0007669"/>
    <property type="project" value="UniProtKB-KW"/>
</dbReference>
<accession>A0AAD7VN35</accession>
<dbReference type="GO" id="GO:0008964">
    <property type="term" value="F:phosphoenolpyruvate carboxylase activity"/>
    <property type="evidence" value="ECO:0007669"/>
    <property type="project" value="UniProtKB-EC"/>
</dbReference>
<dbReference type="PANTHER" id="PTHR30523">
    <property type="entry name" value="PHOSPHOENOLPYRUVATE CARBOXYLASE"/>
    <property type="match status" value="1"/>
</dbReference>
<dbReference type="KEGG" id="qsa:O6P43_000822"/>
<dbReference type="Pfam" id="PF00311">
    <property type="entry name" value="PEPcase"/>
    <property type="match status" value="1"/>
</dbReference>
<name>A0AAD7VN35_QUISA</name>
<dbReference type="PROSITE" id="PS00393">
    <property type="entry name" value="PEPCASE_2"/>
    <property type="match status" value="1"/>
</dbReference>
<dbReference type="NCBIfam" id="NF000584">
    <property type="entry name" value="PRK00009.1"/>
    <property type="match status" value="1"/>
</dbReference>
<proteinExistence type="inferred from homology"/>
<evidence type="ECO:0000256" key="7">
    <source>
        <dbReference type="ARBA" id="ARBA00022553"/>
    </source>
</evidence>
<keyword evidence="6" id="KW-0963">Cytoplasm</keyword>
<dbReference type="GO" id="GO:0006099">
    <property type="term" value="P:tricarboxylic acid cycle"/>
    <property type="evidence" value="ECO:0007669"/>
    <property type="project" value="InterPro"/>
</dbReference>
<dbReference type="HAMAP" id="MF_00595">
    <property type="entry name" value="PEPcase_type1"/>
    <property type="match status" value="1"/>
</dbReference>
<keyword evidence="9" id="KW-0456">Lyase</keyword>
<comment type="subunit">
    <text evidence="4">Homotetramer.</text>
</comment>
<comment type="similarity">
    <text evidence="3">Belongs to the PEPCase type 1 family.</text>
</comment>
<evidence type="ECO:0000256" key="10">
    <source>
        <dbReference type="ARBA" id="ARBA00023300"/>
    </source>
</evidence>
<gene>
    <name evidence="13" type="ORF">O6P43_000822</name>
</gene>
<evidence type="ECO:0000313" key="14">
    <source>
        <dbReference type="Proteomes" id="UP001163823"/>
    </source>
</evidence>
<dbReference type="PANTHER" id="PTHR30523:SF47">
    <property type="entry name" value="PHOSPHOENOLPYRUVATE CARBOXYLASE 2"/>
    <property type="match status" value="1"/>
</dbReference>
<dbReference type="InterPro" id="IPR033129">
    <property type="entry name" value="PEPCASE_His_AS"/>
</dbReference>
<keyword evidence="7" id="KW-0597">Phosphoprotein</keyword>
<organism evidence="13 14">
    <name type="scientific">Quillaja saponaria</name>
    <name type="common">Soap bark tree</name>
    <dbReference type="NCBI Taxonomy" id="32244"/>
    <lineage>
        <taxon>Eukaryota</taxon>
        <taxon>Viridiplantae</taxon>
        <taxon>Streptophyta</taxon>
        <taxon>Embryophyta</taxon>
        <taxon>Tracheophyta</taxon>
        <taxon>Spermatophyta</taxon>
        <taxon>Magnoliopsida</taxon>
        <taxon>eudicotyledons</taxon>
        <taxon>Gunneridae</taxon>
        <taxon>Pentapetalae</taxon>
        <taxon>rosids</taxon>
        <taxon>fabids</taxon>
        <taxon>Fabales</taxon>
        <taxon>Quillajaceae</taxon>
        <taxon>Quillaja</taxon>
    </lineage>
</organism>
<feature type="active site" evidence="11">
    <location>
        <position position="172"/>
    </location>
</feature>
<evidence type="ECO:0000256" key="12">
    <source>
        <dbReference type="PROSITE-ProRule" id="PRU10112"/>
    </source>
</evidence>
<dbReference type="GO" id="GO:0048366">
    <property type="term" value="P:leaf development"/>
    <property type="evidence" value="ECO:0007669"/>
    <property type="project" value="TreeGrafter"/>
</dbReference>
<evidence type="ECO:0000256" key="8">
    <source>
        <dbReference type="ARBA" id="ARBA00022842"/>
    </source>
</evidence>
<dbReference type="InterPro" id="IPR018129">
    <property type="entry name" value="PEP_COase_Lys_AS"/>
</dbReference>
<dbReference type="GO" id="GO:0009507">
    <property type="term" value="C:chloroplast"/>
    <property type="evidence" value="ECO:0007669"/>
    <property type="project" value="TreeGrafter"/>
</dbReference>
<evidence type="ECO:0000256" key="6">
    <source>
        <dbReference type="ARBA" id="ARBA00022490"/>
    </source>
</evidence>
<comment type="caution">
    <text evidence="13">The sequence shown here is derived from an EMBL/GenBank/DDBJ whole genome shotgun (WGS) entry which is preliminary data.</text>
</comment>
<feature type="active site" evidence="12">
    <location>
        <position position="600"/>
    </location>
</feature>
<dbReference type="PRINTS" id="PR00150">
    <property type="entry name" value="PEPCARBXLASE"/>
</dbReference>
<comment type="cofactor">
    <cofactor evidence="1">
        <name>Mg(2+)</name>
        <dbReference type="ChEBI" id="CHEBI:18420"/>
    </cofactor>
</comment>
<dbReference type="GO" id="GO:0005829">
    <property type="term" value="C:cytosol"/>
    <property type="evidence" value="ECO:0007669"/>
    <property type="project" value="TreeGrafter"/>
</dbReference>
<evidence type="ECO:0000256" key="4">
    <source>
        <dbReference type="ARBA" id="ARBA00011881"/>
    </source>
</evidence>
<dbReference type="Proteomes" id="UP001163823">
    <property type="component" value="Chromosome 1"/>
</dbReference>
<dbReference type="InterPro" id="IPR021135">
    <property type="entry name" value="PEP_COase"/>
</dbReference>
<dbReference type="Gene3D" id="1.20.1440.90">
    <property type="entry name" value="Phosphoenolpyruvate/pyruvate domain"/>
    <property type="match status" value="1"/>
</dbReference>
<dbReference type="EC" id="4.1.1.31" evidence="5"/>
<evidence type="ECO:0000256" key="9">
    <source>
        <dbReference type="ARBA" id="ARBA00023239"/>
    </source>
</evidence>
<dbReference type="FunFam" id="1.20.1440.90:FF:000001">
    <property type="entry name" value="Phosphoenolpyruvate carboxylase 1"/>
    <property type="match status" value="1"/>
</dbReference>
<evidence type="ECO:0000313" key="13">
    <source>
        <dbReference type="EMBL" id="KAJ7981578.1"/>
    </source>
</evidence>
<keyword evidence="8" id="KW-0460">Magnesium</keyword>
<evidence type="ECO:0000256" key="2">
    <source>
        <dbReference type="ARBA" id="ARBA00004496"/>
    </source>
</evidence>
<dbReference type="SUPFAM" id="SSF51621">
    <property type="entry name" value="Phosphoenolpyruvate/pyruvate domain"/>
    <property type="match status" value="1"/>
</dbReference>
<dbReference type="InterPro" id="IPR015813">
    <property type="entry name" value="Pyrv/PenolPyrv_kinase-like_dom"/>
</dbReference>
<dbReference type="AlphaFoldDB" id="A0AAD7VN35"/>
<evidence type="ECO:0000256" key="11">
    <source>
        <dbReference type="PROSITE-ProRule" id="PRU10111"/>
    </source>
</evidence>
<dbReference type="PROSITE" id="PS00781">
    <property type="entry name" value="PEPCASE_1"/>
    <property type="match status" value="1"/>
</dbReference>
<comment type="subcellular location">
    <subcellularLocation>
        <location evidence="2">Cytoplasm</location>
    </subcellularLocation>
</comment>
<evidence type="ECO:0000256" key="5">
    <source>
        <dbReference type="ARBA" id="ARBA00012305"/>
    </source>
</evidence>
<keyword evidence="10" id="KW-0120">Carbon dioxide fixation</keyword>